<proteinExistence type="predicted"/>
<dbReference type="AlphaFoldDB" id="A0A7Y0FPH0"/>
<dbReference type="RefSeq" id="WP_169533289.1">
    <property type="nucleotide sequence ID" value="NZ_JABBGH010000003.1"/>
</dbReference>
<reference evidence="1 2" key="1">
    <citation type="submission" date="2020-04" db="EMBL/GenBank/DDBJ databases">
        <title>Hymenobacter polaris sp. nov., isolated from Arctic soil.</title>
        <authorList>
            <person name="Dahal R.H."/>
        </authorList>
    </citation>
    <scope>NUCLEOTIDE SEQUENCE [LARGE SCALE GENOMIC DNA]</scope>
    <source>
        <strain evidence="1 2">RP-2-7</strain>
    </source>
</reference>
<evidence type="ECO:0000313" key="2">
    <source>
        <dbReference type="Proteomes" id="UP000559626"/>
    </source>
</evidence>
<evidence type="ECO:0000313" key="1">
    <source>
        <dbReference type="EMBL" id="NML67636.1"/>
    </source>
</evidence>
<sequence>MATRNFLTTPSPFRAQRSVLSPQAEWPAQEPAEASLPHLLTPRYSDAQRLAMCAWASADFRKLPAAEQLRVLLHYPGLNARPIYASAAWRALKSECPEKLAAALKDLLQETERLRANRLQLRRHLPNLFTAIAA</sequence>
<gene>
    <name evidence="1" type="ORF">HHL22_20740</name>
</gene>
<protein>
    <submittedName>
        <fullName evidence="1">Uncharacterized protein</fullName>
    </submittedName>
</protein>
<organism evidence="1 2">
    <name type="scientific">Hymenobacter polaris</name>
    <dbReference type="NCBI Taxonomy" id="2682546"/>
    <lineage>
        <taxon>Bacteria</taxon>
        <taxon>Pseudomonadati</taxon>
        <taxon>Bacteroidota</taxon>
        <taxon>Cytophagia</taxon>
        <taxon>Cytophagales</taxon>
        <taxon>Hymenobacteraceae</taxon>
        <taxon>Hymenobacter</taxon>
    </lineage>
</organism>
<comment type="caution">
    <text evidence="1">The sequence shown here is derived from an EMBL/GenBank/DDBJ whole genome shotgun (WGS) entry which is preliminary data.</text>
</comment>
<dbReference type="Proteomes" id="UP000559626">
    <property type="component" value="Unassembled WGS sequence"/>
</dbReference>
<accession>A0A7Y0FPH0</accession>
<dbReference type="EMBL" id="JABBGH010000003">
    <property type="protein sequence ID" value="NML67636.1"/>
    <property type="molecule type" value="Genomic_DNA"/>
</dbReference>
<name>A0A7Y0FPH0_9BACT</name>
<keyword evidence="2" id="KW-1185">Reference proteome</keyword>